<evidence type="ECO:0000313" key="4">
    <source>
        <dbReference type="EMBL" id="RDC34356.1"/>
    </source>
</evidence>
<protein>
    <submittedName>
        <fullName evidence="2">ABC transporter substrate-binding protein</fullName>
    </submittedName>
</protein>
<dbReference type="GO" id="GO:0030975">
    <property type="term" value="F:thiamine binding"/>
    <property type="evidence" value="ECO:0007669"/>
    <property type="project" value="TreeGrafter"/>
</dbReference>
<dbReference type="SUPFAM" id="SSF53850">
    <property type="entry name" value="Periplasmic binding protein-like II"/>
    <property type="match status" value="1"/>
</dbReference>
<gene>
    <name evidence="4" type="ORF">C1853_14550</name>
    <name evidence="3" type="ORF">C1872_03640</name>
    <name evidence="2" type="ORF">C1875_07740</name>
</gene>
<dbReference type="EMBL" id="PPTU01000010">
    <property type="protein sequence ID" value="RDB70258.1"/>
    <property type="molecule type" value="Genomic_DNA"/>
</dbReference>
<accession>A0A369MFD9</accession>
<dbReference type="Gene3D" id="3.40.190.10">
    <property type="entry name" value="Periplasmic binding protein-like II"/>
    <property type="match status" value="2"/>
</dbReference>
<dbReference type="PROSITE" id="PS51318">
    <property type="entry name" value="TAT"/>
    <property type="match status" value="1"/>
</dbReference>
<reference evidence="5 6" key="1">
    <citation type="journal article" date="2018" name="Elife">
        <title>Discovery and characterization of a prevalent human gut bacterial enzyme sufficient for the inactivation of a family of plant toxins.</title>
        <authorList>
            <person name="Koppel N."/>
            <person name="Bisanz J.E."/>
            <person name="Pandelia M.E."/>
            <person name="Turnbaugh P.J."/>
            <person name="Balskus E.P."/>
        </authorList>
    </citation>
    <scope>NUCLEOTIDE SEQUENCE [LARGE SCALE GENOMIC DNA]</scope>
    <source>
        <strain evidence="4 6">16A</strain>
        <strain evidence="3 5">MR1 #12</strain>
        <strain evidence="2 7">W1 BHI 6</strain>
    </source>
</reference>
<evidence type="ECO:0000313" key="6">
    <source>
        <dbReference type="Proteomes" id="UP000253915"/>
    </source>
</evidence>
<dbReference type="Proteomes" id="UP000253970">
    <property type="component" value="Unassembled WGS sequence"/>
</dbReference>
<dbReference type="EMBL" id="PPTX01000003">
    <property type="protein sequence ID" value="RDB81146.1"/>
    <property type="molecule type" value="Genomic_DNA"/>
</dbReference>
<dbReference type="InterPro" id="IPR006311">
    <property type="entry name" value="TAT_signal"/>
</dbReference>
<dbReference type="Proteomes" id="UP000253915">
    <property type="component" value="Unassembled WGS sequence"/>
</dbReference>
<dbReference type="GO" id="GO:0015888">
    <property type="term" value="P:thiamine transport"/>
    <property type="evidence" value="ECO:0007669"/>
    <property type="project" value="TreeGrafter"/>
</dbReference>
<keyword evidence="1" id="KW-0732">Signal</keyword>
<organism evidence="2 7">
    <name type="scientific">Eggerthella lenta</name>
    <name type="common">Eubacterium lentum</name>
    <dbReference type="NCBI Taxonomy" id="84112"/>
    <lineage>
        <taxon>Bacteria</taxon>
        <taxon>Bacillati</taxon>
        <taxon>Actinomycetota</taxon>
        <taxon>Coriobacteriia</taxon>
        <taxon>Eggerthellales</taxon>
        <taxon>Eggerthellaceae</taxon>
        <taxon>Eggerthella</taxon>
    </lineage>
</organism>
<comment type="caution">
    <text evidence="2">The sequence shown here is derived from an EMBL/GenBank/DDBJ whole genome shotgun (WGS) entry which is preliminary data.</text>
</comment>
<dbReference type="AlphaFoldDB" id="A0A369MFD9"/>
<evidence type="ECO:0000256" key="1">
    <source>
        <dbReference type="ARBA" id="ARBA00022729"/>
    </source>
</evidence>
<dbReference type="Proteomes" id="UP000253752">
    <property type="component" value="Unassembled WGS sequence"/>
</dbReference>
<evidence type="ECO:0000313" key="7">
    <source>
        <dbReference type="Proteomes" id="UP000253970"/>
    </source>
</evidence>
<name>A0A369MFD9_EGGLN</name>
<evidence type="ECO:0000313" key="2">
    <source>
        <dbReference type="EMBL" id="RDB70258.1"/>
    </source>
</evidence>
<dbReference type="Pfam" id="PF13343">
    <property type="entry name" value="SBP_bac_6"/>
    <property type="match status" value="1"/>
</dbReference>
<proteinExistence type="predicted"/>
<evidence type="ECO:0000313" key="5">
    <source>
        <dbReference type="Proteomes" id="UP000253752"/>
    </source>
</evidence>
<dbReference type="GO" id="GO:0030976">
    <property type="term" value="F:thiamine pyrophosphate binding"/>
    <property type="evidence" value="ECO:0007669"/>
    <property type="project" value="TreeGrafter"/>
</dbReference>
<dbReference type="PANTHER" id="PTHR30006">
    <property type="entry name" value="THIAMINE-BINDING PERIPLASMIC PROTEIN-RELATED"/>
    <property type="match status" value="1"/>
</dbReference>
<dbReference type="GO" id="GO:0030288">
    <property type="term" value="C:outer membrane-bounded periplasmic space"/>
    <property type="evidence" value="ECO:0007669"/>
    <property type="project" value="TreeGrafter"/>
</dbReference>
<dbReference type="EMBL" id="PPUQ01000030">
    <property type="protein sequence ID" value="RDC34356.1"/>
    <property type="molecule type" value="Genomic_DNA"/>
</dbReference>
<sequence length="331" mass="36672">MLHLMSRRSFLLATVGGFALLALPGCESFAGNAVVIYSCAEGVRNESLLTALRSRFPSYDIRLRYVPTGNCAAKLKMEGSRSEADIVLDLEGGYIEQISDQLEDLSGFDSSRYCSDLLDPDGRYFPFARESACIAVSREGLARRGLDAPDSYESLTDSKYRGLVCMPNPRSSGTGYNFLKSLVNAWGEDEAFAYFDRLAENVYQFTSSGSGPVNALVQGEAAIGLGMTFQAVSEINQGVDLEVMFFEEGAPWAVYGMGMVAGRGDRPAVRDVFEWLSTEGVRIDNALYVPDQVLVDYKAEIDHYPRDIRYADMTGITDPDEKKRLLEKWKY</sequence>
<dbReference type="RefSeq" id="WP_057385390.1">
    <property type="nucleotide sequence ID" value="NZ_AP025575.1"/>
</dbReference>
<dbReference type="PANTHER" id="PTHR30006:SF2">
    <property type="entry name" value="ABC TRANSPORTER SUBSTRATE-BINDING PROTEIN"/>
    <property type="match status" value="1"/>
</dbReference>
<evidence type="ECO:0000313" key="3">
    <source>
        <dbReference type="EMBL" id="RDB81146.1"/>
    </source>
</evidence>